<feature type="transmembrane region" description="Helical" evidence="1">
    <location>
        <begin position="199"/>
        <end position="217"/>
    </location>
</feature>
<reference evidence="3" key="1">
    <citation type="submission" date="2016-06" db="EMBL/GenBank/DDBJ databases">
        <authorList>
            <person name="Varghese N."/>
            <person name="Submissions Spin"/>
        </authorList>
    </citation>
    <scope>NUCLEOTIDE SEQUENCE [LARGE SCALE GENOMIC DNA]</scope>
    <source>
        <strain evidence="3">DSM 44151</strain>
    </source>
</reference>
<feature type="transmembrane region" description="Helical" evidence="1">
    <location>
        <begin position="265"/>
        <end position="291"/>
    </location>
</feature>
<feature type="transmembrane region" description="Helical" evidence="1">
    <location>
        <begin position="223"/>
        <end position="244"/>
    </location>
</feature>
<dbReference type="Proteomes" id="UP000198605">
    <property type="component" value="Unassembled WGS sequence"/>
</dbReference>
<dbReference type="STRING" id="47854.GA0070603_3400"/>
<feature type="transmembrane region" description="Helical" evidence="1">
    <location>
        <begin position="81"/>
        <end position="98"/>
    </location>
</feature>
<gene>
    <name evidence="2" type="ORF">GA0070603_3400</name>
</gene>
<keyword evidence="3" id="KW-1185">Reference proteome</keyword>
<dbReference type="InterPro" id="IPR010640">
    <property type="entry name" value="Low_temperature_requirement_A"/>
</dbReference>
<dbReference type="Pfam" id="PF06772">
    <property type="entry name" value="LtrA"/>
    <property type="match status" value="1"/>
</dbReference>
<proteinExistence type="predicted"/>
<feature type="transmembrane region" description="Helical" evidence="1">
    <location>
        <begin position="104"/>
        <end position="123"/>
    </location>
</feature>
<accession>A0A1C6V814</accession>
<sequence length="390" mass="40676">MTPARPGPGDPAPADRVTTVEVFFDLVFVFTLTQLTRVLEADLSPTGLARVLLLFGVLWWMFDGYVWLANHVPPRVPAQKLLLFVGMVGFLLAAVAVPDAFGGTGLLFGVGYLVVISVHLLLFTRARIGPALARLAVYNLGSAVLVLVGGLLDGTARYACWLAALALQSVVPYLVPRISWVRLLSAFHLQPGHFVERHGLLVIIALGESVVAIGMGVDTAHVGIGTVAVIALALALPAALWWTYFTDTPGQEERLAAAGPERTRLALRLGFGHIPLLLGIVVAAAGIHAAVAHPGHTAGWRPALTLAGGVALYLAGIAGLRRSLHGVPALSRLVTGAAVLATIPVGTRLNAGAQLAAVVLVLVVMLVVDRRWHEAATSGPAAAGGPGQGR</sequence>
<feature type="transmembrane region" description="Helical" evidence="1">
    <location>
        <begin position="351"/>
        <end position="368"/>
    </location>
</feature>
<dbReference type="PANTHER" id="PTHR36840">
    <property type="entry name" value="BLL5714 PROTEIN"/>
    <property type="match status" value="1"/>
</dbReference>
<feature type="transmembrane region" description="Helical" evidence="1">
    <location>
        <begin position="158"/>
        <end position="178"/>
    </location>
</feature>
<feature type="transmembrane region" description="Helical" evidence="1">
    <location>
        <begin position="303"/>
        <end position="320"/>
    </location>
</feature>
<keyword evidence="1" id="KW-0812">Transmembrane</keyword>
<dbReference type="EMBL" id="FMIB01000002">
    <property type="protein sequence ID" value="SCL62425.1"/>
    <property type="molecule type" value="Genomic_DNA"/>
</dbReference>
<feature type="transmembrane region" description="Helical" evidence="1">
    <location>
        <begin position="135"/>
        <end position="152"/>
    </location>
</feature>
<organism evidence="2 3">
    <name type="scientific">Micromonospora chersina</name>
    <dbReference type="NCBI Taxonomy" id="47854"/>
    <lineage>
        <taxon>Bacteria</taxon>
        <taxon>Bacillati</taxon>
        <taxon>Actinomycetota</taxon>
        <taxon>Actinomycetes</taxon>
        <taxon>Micromonosporales</taxon>
        <taxon>Micromonosporaceae</taxon>
        <taxon>Micromonospora</taxon>
    </lineage>
</organism>
<dbReference type="RefSeq" id="WP_091314690.1">
    <property type="nucleotide sequence ID" value="NZ_FMIB01000002.1"/>
</dbReference>
<protein>
    <submittedName>
        <fullName evidence="2">Low temperature requirement protein LtrA</fullName>
    </submittedName>
</protein>
<dbReference type="GeneID" id="43280039"/>
<evidence type="ECO:0000313" key="3">
    <source>
        <dbReference type="Proteomes" id="UP000198605"/>
    </source>
</evidence>
<keyword evidence="1" id="KW-1133">Transmembrane helix</keyword>
<keyword evidence="1" id="KW-0472">Membrane</keyword>
<feature type="transmembrane region" description="Helical" evidence="1">
    <location>
        <begin position="47"/>
        <end position="69"/>
    </location>
</feature>
<feature type="transmembrane region" description="Helical" evidence="1">
    <location>
        <begin position="327"/>
        <end position="345"/>
    </location>
</feature>
<dbReference type="OrthoDB" id="7698234at2"/>
<name>A0A1C6V814_9ACTN</name>
<dbReference type="AlphaFoldDB" id="A0A1C6V814"/>
<evidence type="ECO:0000256" key="1">
    <source>
        <dbReference type="SAM" id="Phobius"/>
    </source>
</evidence>
<dbReference type="PANTHER" id="PTHR36840:SF1">
    <property type="entry name" value="BLL5714 PROTEIN"/>
    <property type="match status" value="1"/>
</dbReference>
<evidence type="ECO:0000313" key="2">
    <source>
        <dbReference type="EMBL" id="SCL62425.1"/>
    </source>
</evidence>